<gene>
    <name evidence="3" type="ORF">JTZ10_23555</name>
</gene>
<evidence type="ECO:0000313" key="3">
    <source>
        <dbReference type="EMBL" id="MBM7280712.1"/>
    </source>
</evidence>
<proteinExistence type="predicted"/>
<dbReference type="EMBL" id="JAFFGU010000063">
    <property type="protein sequence ID" value="MBM7280712.1"/>
    <property type="molecule type" value="Genomic_DNA"/>
</dbReference>
<dbReference type="Gene3D" id="3.30.1610.20">
    <property type="entry name" value="Hen1, N-terminal domain"/>
    <property type="match status" value="1"/>
</dbReference>
<feature type="domain" description="Hen1 N-terminal" evidence="2">
    <location>
        <begin position="28"/>
        <end position="86"/>
    </location>
</feature>
<accession>A0AAW4GAA6</accession>
<name>A0AAW4GAA6_GORRU</name>
<reference evidence="3" key="1">
    <citation type="submission" date="2021-02" db="EMBL/GenBank/DDBJ databases">
        <title>Taxonomy, biology and ecology of Rhodococcus bacteria occurring in California pistachio and other woody hosts as revealed by genome sequence analyses.</title>
        <authorList>
            <person name="Riely B."/>
            <person name="Gai Y."/>
        </authorList>
    </citation>
    <scope>NUCLEOTIDE SEQUENCE</scope>
    <source>
        <strain evidence="3">BP-295</strain>
    </source>
</reference>
<dbReference type="InterPro" id="IPR038546">
    <property type="entry name" value="Hen1_N_sf"/>
</dbReference>
<dbReference type="Proteomes" id="UP001195196">
    <property type="component" value="Unassembled WGS sequence"/>
</dbReference>
<protein>
    <recommendedName>
        <fullName evidence="2">Hen1 N-terminal domain-containing protein</fullName>
    </recommendedName>
</protein>
<dbReference type="InterPro" id="IPR024740">
    <property type="entry name" value="Hen1_N"/>
</dbReference>
<evidence type="ECO:0000259" key="2">
    <source>
        <dbReference type="Pfam" id="PF12623"/>
    </source>
</evidence>
<dbReference type="Pfam" id="PF12623">
    <property type="entry name" value="Hen1_L"/>
    <property type="match status" value="1"/>
</dbReference>
<feature type="non-terminal residue" evidence="3">
    <location>
        <position position="93"/>
    </location>
</feature>
<sequence>MIRRVEGSTRPKNGTHRTRLSRNVPAVLLTVTANATTDFPDASDIGYLLHKHPDRVQTRNLPMGQTTVLYPEVSAERTTLAVLLDATDGKSPA</sequence>
<dbReference type="AlphaFoldDB" id="A0AAW4GAA6"/>
<evidence type="ECO:0000256" key="1">
    <source>
        <dbReference type="SAM" id="MobiDB-lite"/>
    </source>
</evidence>
<feature type="region of interest" description="Disordered" evidence="1">
    <location>
        <begin position="1"/>
        <end position="21"/>
    </location>
</feature>
<evidence type="ECO:0000313" key="4">
    <source>
        <dbReference type="Proteomes" id="UP001195196"/>
    </source>
</evidence>
<organism evidence="3 4">
    <name type="scientific">Gordonia rubripertincta</name>
    <name type="common">Rhodococcus corallinus</name>
    <dbReference type="NCBI Taxonomy" id="36822"/>
    <lineage>
        <taxon>Bacteria</taxon>
        <taxon>Bacillati</taxon>
        <taxon>Actinomycetota</taxon>
        <taxon>Actinomycetes</taxon>
        <taxon>Mycobacteriales</taxon>
        <taxon>Gordoniaceae</taxon>
        <taxon>Gordonia</taxon>
    </lineage>
</organism>
<comment type="caution">
    <text evidence="3">The sequence shown here is derived from an EMBL/GenBank/DDBJ whole genome shotgun (WGS) entry which is preliminary data.</text>
</comment>